<dbReference type="SUPFAM" id="SSF49503">
    <property type="entry name" value="Cupredoxins"/>
    <property type="match status" value="1"/>
</dbReference>
<reference evidence="17 18" key="2">
    <citation type="submission" date="2019-05" db="EMBL/GenBank/DDBJ databases">
        <title>Glycomyces buryatensis sp. nov.</title>
        <authorList>
            <person name="Nikitina E."/>
        </authorList>
    </citation>
    <scope>NUCLEOTIDE SEQUENCE [LARGE SCALE GENOMIC DNA]</scope>
    <source>
        <strain evidence="17 18">18</strain>
    </source>
</reference>
<organism evidence="17 18">
    <name type="scientific">Glycomyces buryatensis</name>
    <dbReference type="NCBI Taxonomy" id="2570927"/>
    <lineage>
        <taxon>Bacteria</taxon>
        <taxon>Bacillati</taxon>
        <taxon>Actinomycetota</taxon>
        <taxon>Actinomycetes</taxon>
        <taxon>Glycomycetales</taxon>
        <taxon>Glycomycetaceae</taxon>
        <taxon>Glycomyces</taxon>
    </lineage>
</organism>
<dbReference type="GO" id="GO:0042773">
    <property type="term" value="P:ATP synthesis coupled electron transport"/>
    <property type="evidence" value="ECO:0007669"/>
    <property type="project" value="TreeGrafter"/>
</dbReference>
<evidence type="ECO:0000256" key="2">
    <source>
        <dbReference type="ARBA" id="ARBA00007866"/>
    </source>
</evidence>
<dbReference type="Pfam" id="PF00116">
    <property type="entry name" value="COX2"/>
    <property type="match status" value="1"/>
</dbReference>
<dbReference type="GO" id="GO:0016020">
    <property type="term" value="C:membrane"/>
    <property type="evidence" value="ECO:0007669"/>
    <property type="project" value="UniProtKB-SubCell"/>
</dbReference>
<dbReference type="Gene3D" id="2.60.40.420">
    <property type="entry name" value="Cupredoxins - blue copper proteins"/>
    <property type="match status" value="1"/>
</dbReference>
<evidence type="ECO:0000256" key="15">
    <source>
        <dbReference type="SAM" id="Phobius"/>
    </source>
</evidence>
<keyword evidence="10" id="KW-0186">Copper</keyword>
<reference evidence="18" key="1">
    <citation type="submission" date="2019-04" db="EMBL/GenBank/DDBJ databases">
        <title>Nocardioides xinjiangensis sp. nov.</title>
        <authorList>
            <person name="Liu S."/>
        </authorList>
    </citation>
    <scope>NUCLEOTIDE SEQUENCE [LARGE SCALE GENOMIC DNA]</scope>
    <source>
        <strain evidence="18">18</strain>
    </source>
</reference>
<dbReference type="EMBL" id="STGY01000021">
    <property type="protein sequence ID" value="THV42587.1"/>
    <property type="molecule type" value="Genomic_DNA"/>
</dbReference>
<evidence type="ECO:0000256" key="12">
    <source>
        <dbReference type="ARBA" id="ARBA00024688"/>
    </source>
</evidence>
<evidence type="ECO:0000256" key="6">
    <source>
        <dbReference type="ARBA" id="ARBA00022723"/>
    </source>
</evidence>
<feature type="transmembrane region" description="Helical" evidence="15">
    <location>
        <begin position="20"/>
        <end position="42"/>
    </location>
</feature>
<comment type="similarity">
    <text evidence="2">Belongs to the cytochrome c oxidase subunit 2 family.</text>
</comment>
<feature type="transmembrane region" description="Helical" evidence="15">
    <location>
        <begin position="117"/>
        <end position="137"/>
    </location>
</feature>
<keyword evidence="6" id="KW-0479">Metal-binding</keyword>
<dbReference type="InterPro" id="IPR008972">
    <property type="entry name" value="Cupredoxin"/>
</dbReference>
<evidence type="ECO:0000313" key="17">
    <source>
        <dbReference type="EMBL" id="THV42587.1"/>
    </source>
</evidence>
<dbReference type="RefSeq" id="WP_136533499.1">
    <property type="nucleotide sequence ID" value="NZ_STGY01000021.1"/>
</dbReference>
<dbReference type="EC" id="7.1.1.9" evidence="3"/>
<comment type="function">
    <text evidence="12">Subunits I and II form the functional core of the enzyme complex. Electrons originating in cytochrome c are transferred via heme a and Cu(A) to the binuclear center formed by heme a3 and Cu(B).</text>
</comment>
<dbReference type="PROSITE" id="PS50857">
    <property type="entry name" value="COX2_CUA"/>
    <property type="match status" value="1"/>
</dbReference>
<evidence type="ECO:0000256" key="10">
    <source>
        <dbReference type="ARBA" id="ARBA00023008"/>
    </source>
</evidence>
<dbReference type="Gene3D" id="1.10.287.90">
    <property type="match status" value="1"/>
</dbReference>
<name>A0A4S8QDE0_9ACTN</name>
<evidence type="ECO:0000259" key="16">
    <source>
        <dbReference type="PROSITE" id="PS50857"/>
    </source>
</evidence>
<dbReference type="GO" id="GO:0004129">
    <property type="term" value="F:cytochrome-c oxidase activity"/>
    <property type="evidence" value="ECO:0007669"/>
    <property type="project" value="UniProtKB-EC"/>
</dbReference>
<evidence type="ECO:0000256" key="14">
    <source>
        <dbReference type="ARBA" id="ARBA00047816"/>
    </source>
</evidence>
<dbReference type="GO" id="GO:0005507">
    <property type="term" value="F:copper ion binding"/>
    <property type="evidence" value="ECO:0007669"/>
    <property type="project" value="InterPro"/>
</dbReference>
<keyword evidence="7" id="KW-1278">Translocase</keyword>
<sequence>MGQVVGKPSRERRGRARRAIGLAGIAALTPLVLTGCSLEDAFYFGWPRTKPTDQSEMMMDMWIGSTVAALAVGVIVWALIFWCVVAYKKRGSNLPAQDRLDEEALPRQTKYNLPAELTFTGLPFILIGVLFYFTVVVQDEVTHMSETPNSCTQVTAFKWNWQFTYSEWDAAEAECVSLEGADGEPVLETGDSDYIPIIVVPNEEDVRFVANSEDVIHSFWVPDLLFKRDVIPGGEAQTTRFEVDFNTEGTFVGRCAELCGAYHAFMNFEMRVVSPDDYQTFIDARVDGASTPEALEAIGQDPFATTTDVYNTDPASGEAS</sequence>
<evidence type="ECO:0000256" key="9">
    <source>
        <dbReference type="ARBA" id="ARBA00022989"/>
    </source>
</evidence>
<dbReference type="InterPro" id="IPR002429">
    <property type="entry name" value="CcO_II-like_C"/>
</dbReference>
<feature type="transmembrane region" description="Helical" evidence="15">
    <location>
        <begin position="62"/>
        <end position="87"/>
    </location>
</feature>
<keyword evidence="8" id="KW-0249">Electron transport</keyword>
<feature type="domain" description="Cytochrome oxidase subunit II copper A binding" evidence="16">
    <location>
        <begin position="147"/>
        <end position="284"/>
    </location>
</feature>
<dbReference type="InterPro" id="IPR036257">
    <property type="entry name" value="Cyt_c_oxidase_su2_TM_sf"/>
</dbReference>
<dbReference type="Proteomes" id="UP000308760">
    <property type="component" value="Unassembled WGS sequence"/>
</dbReference>
<evidence type="ECO:0000256" key="1">
    <source>
        <dbReference type="ARBA" id="ARBA00004141"/>
    </source>
</evidence>
<dbReference type="PANTHER" id="PTHR22888:SF9">
    <property type="entry name" value="CYTOCHROME C OXIDASE SUBUNIT 2"/>
    <property type="match status" value="1"/>
</dbReference>
<gene>
    <name evidence="17" type="ORF">FAB82_05290</name>
</gene>
<evidence type="ECO:0000256" key="5">
    <source>
        <dbReference type="ARBA" id="ARBA00022692"/>
    </source>
</evidence>
<comment type="subcellular location">
    <subcellularLocation>
        <location evidence="1">Membrane</location>
        <topology evidence="1">Multi-pass membrane protein</topology>
    </subcellularLocation>
</comment>
<evidence type="ECO:0000313" key="18">
    <source>
        <dbReference type="Proteomes" id="UP000308760"/>
    </source>
</evidence>
<protein>
    <recommendedName>
        <fullName evidence="3">cytochrome-c oxidase</fullName>
        <ecNumber evidence="3">7.1.1.9</ecNumber>
    </recommendedName>
    <alternativeName>
        <fullName evidence="13">Cytochrome aa3 subunit 2</fullName>
    </alternativeName>
</protein>
<comment type="catalytic activity">
    <reaction evidence="14">
        <text>4 Fe(II)-[cytochrome c] + O2 + 8 H(+)(in) = 4 Fe(III)-[cytochrome c] + 2 H2O + 4 H(+)(out)</text>
        <dbReference type="Rhea" id="RHEA:11436"/>
        <dbReference type="Rhea" id="RHEA-COMP:10350"/>
        <dbReference type="Rhea" id="RHEA-COMP:14399"/>
        <dbReference type="ChEBI" id="CHEBI:15377"/>
        <dbReference type="ChEBI" id="CHEBI:15378"/>
        <dbReference type="ChEBI" id="CHEBI:15379"/>
        <dbReference type="ChEBI" id="CHEBI:29033"/>
        <dbReference type="ChEBI" id="CHEBI:29034"/>
        <dbReference type="EC" id="7.1.1.9"/>
    </reaction>
</comment>
<evidence type="ECO:0000256" key="4">
    <source>
        <dbReference type="ARBA" id="ARBA00022448"/>
    </source>
</evidence>
<dbReference type="OrthoDB" id="9781261at2"/>
<keyword evidence="5 15" id="KW-0812">Transmembrane</keyword>
<accession>A0A4S8QDE0</accession>
<evidence type="ECO:0000256" key="13">
    <source>
        <dbReference type="ARBA" id="ARBA00031399"/>
    </source>
</evidence>
<evidence type="ECO:0000256" key="7">
    <source>
        <dbReference type="ARBA" id="ARBA00022967"/>
    </source>
</evidence>
<comment type="caution">
    <text evidence="17">The sequence shown here is derived from an EMBL/GenBank/DDBJ whole genome shotgun (WGS) entry which is preliminary data.</text>
</comment>
<evidence type="ECO:0000256" key="11">
    <source>
        <dbReference type="ARBA" id="ARBA00023136"/>
    </source>
</evidence>
<dbReference type="SUPFAM" id="SSF81464">
    <property type="entry name" value="Cytochrome c oxidase subunit II-like, transmembrane region"/>
    <property type="match status" value="1"/>
</dbReference>
<keyword evidence="18" id="KW-1185">Reference proteome</keyword>
<keyword evidence="11 15" id="KW-0472">Membrane</keyword>
<keyword evidence="9 15" id="KW-1133">Transmembrane helix</keyword>
<evidence type="ECO:0000256" key="8">
    <source>
        <dbReference type="ARBA" id="ARBA00022982"/>
    </source>
</evidence>
<dbReference type="PROSITE" id="PS00078">
    <property type="entry name" value="COX2"/>
    <property type="match status" value="1"/>
</dbReference>
<evidence type="ECO:0000256" key="3">
    <source>
        <dbReference type="ARBA" id="ARBA00012949"/>
    </source>
</evidence>
<dbReference type="InterPro" id="IPR045187">
    <property type="entry name" value="CcO_II"/>
</dbReference>
<proteinExistence type="inferred from homology"/>
<dbReference type="AlphaFoldDB" id="A0A4S8QDE0"/>
<keyword evidence="4" id="KW-0813">Transport</keyword>
<dbReference type="InterPro" id="IPR001505">
    <property type="entry name" value="Copper_CuA"/>
</dbReference>
<dbReference type="PANTHER" id="PTHR22888">
    <property type="entry name" value="CYTOCHROME C OXIDASE, SUBUNIT II"/>
    <property type="match status" value="1"/>
</dbReference>